<dbReference type="SFLD" id="SFLDS00019">
    <property type="entry name" value="Glutathione_Transferase_(cytos"/>
    <property type="match status" value="1"/>
</dbReference>
<dbReference type="SUPFAM" id="SSF47616">
    <property type="entry name" value="GST C-terminal domain-like"/>
    <property type="match status" value="1"/>
</dbReference>
<name>A0AAD4R6E3_9BILA</name>
<dbReference type="InterPro" id="IPR036282">
    <property type="entry name" value="Glutathione-S-Trfase_C_sf"/>
</dbReference>
<feature type="domain" description="GST N-terminal" evidence="5">
    <location>
        <begin position="4"/>
        <end position="83"/>
    </location>
</feature>
<dbReference type="SUPFAM" id="SSF52833">
    <property type="entry name" value="Thioredoxin-like"/>
    <property type="match status" value="1"/>
</dbReference>
<dbReference type="AlphaFoldDB" id="A0AAD4R6E3"/>
<dbReference type="SFLD" id="SFLDG01205">
    <property type="entry name" value="AMPS.1"/>
    <property type="match status" value="1"/>
</dbReference>
<dbReference type="FunFam" id="3.40.30.10:FF:000258">
    <property type="entry name" value="Glutathione S-transferase"/>
    <property type="match status" value="1"/>
</dbReference>
<evidence type="ECO:0000259" key="6">
    <source>
        <dbReference type="PROSITE" id="PS50405"/>
    </source>
</evidence>
<evidence type="ECO:0000256" key="2">
    <source>
        <dbReference type="ARBA" id="ARBA00022679"/>
    </source>
</evidence>
<dbReference type="Pfam" id="PF02798">
    <property type="entry name" value="GST_N"/>
    <property type="match status" value="1"/>
</dbReference>
<dbReference type="Gene3D" id="3.40.30.10">
    <property type="entry name" value="Glutaredoxin"/>
    <property type="match status" value="1"/>
</dbReference>
<keyword evidence="2" id="KW-0808">Transferase</keyword>
<dbReference type="InterPro" id="IPR004046">
    <property type="entry name" value="GST_C"/>
</dbReference>
<dbReference type="InterPro" id="IPR050213">
    <property type="entry name" value="GST_superfamily"/>
</dbReference>
<dbReference type="PROSITE" id="PS50404">
    <property type="entry name" value="GST_NTER"/>
    <property type="match status" value="1"/>
</dbReference>
<dbReference type="Proteomes" id="UP001201812">
    <property type="component" value="Unassembled WGS sequence"/>
</dbReference>
<evidence type="ECO:0000256" key="3">
    <source>
        <dbReference type="ARBA" id="ARBA00038317"/>
    </source>
</evidence>
<evidence type="ECO:0000256" key="4">
    <source>
        <dbReference type="ARBA" id="ARBA00047960"/>
    </source>
</evidence>
<evidence type="ECO:0000313" key="8">
    <source>
        <dbReference type="Proteomes" id="UP001201812"/>
    </source>
</evidence>
<dbReference type="CDD" id="cd03192">
    <property type="entry name" value="GST_C_Sigma_like"/>
    <property type="match status" value="1"/>
</dbReference>
<dbReference type="InterPro" id="IPR010987">
    <property type="entry name" value="Glutathione-S-Trfase_C-like"/>
</dbReference>
<dbReference type="CDD" id="cd03039">
    <property type="entry name" value="GST_N_Sigma_like"/>
    <property type="match status" value="1"/>
</dbReference>
<comment type="similarity">
    <text evidence="3">Belongs to the GST superfamily. Sigma family.</text>
</comment>
<dbReference type="GO" id="GO:0006749">
    <property type="term" value="P:glutathione metabolic process"/>
    <property type="evidence" value="ECO:0007669"/>
    <property type="project" value="TreeGrafter"/>
</dbReference>
<evidence type="ECO:0000259" key="5">
    <source>
        <dbReference type="PROSITE" id="PS50404"/>
    </source>
</evidence>
<dbReference type="Pfam" id="PF14497">
    <property type="entry name" value="GST_C_3"/>
    <property type="match status" value="1"/>
</dbReference>
<feature type="domain" description="GST C-terminal" evidence="6">
    <location>
        <begin position="85"/>
        <end position="221"/>
    </location>
</feature>
<proteinExistence type="inferred from homology"/>
<dbReference type="PROSITE" id="PS50405">
    <property type="entry name" value="GST_CTER"/>
    <property type="match status" value="1"/>
</dbReference>
<organism evidence="7 8">
    <name type="scientific">Ditylenchus destructor</name>
    <dbReference type="NCBI Taxonomy" id="166010"/>
    <lineage>
        <taxon>Eukaryota</taxon>
        <taxon>Metazoa</taxon>
        <taxon>Ecdysozoa</taxon>
        <taxon>Nematoda</taxon>
        <taxon>Chromadorea</taxon>
        <taxon>Rhabditida</taxon>
        <taxon>Tylenchina</taxon>
        <taxon>Tylenchomorpha</taxon>
        <taxon>Sphaerularioidea</taxon>
        <taxon>Anguinidae</taxon>
        <taxon>Anguininae</taxon>
        <taxon>Ditylenchus</taxon>
    </lineage>
</organism>
<comment type="caution">
    <text evidence="7">The sequence shown here is derived from an EMBL/GenBank/DDBJ whole genome shotgun (WGS) entry which is preliminary data.</text>
</comment>
<sequence length="275" mass="31839">MASPHYKLIYFNLQGLAETSRFLFHLADVSYDDVRLERDGEWMEHKKAEARWGVLPELEVDGKKLGQSKSINFYLAKKFGFAGKDEWENAKVLEFMSAPDDVFIRFRVAHWEQDPKKKQELLEVAINESVKPYYERLEKFLEENGNGYFVGSQLTVADIHIMVMLHGIDECVAPGLLEEYEKLKSFISVLLKDGGLRNRWYPIWGATVQDTSQNTQTFTPSIRAILRAFCVITLSTDTWPAIDGFIHIHNIQFHLKEPGFRDDTMSYHRGAIRTE</sequence>
<dbReference type="SFLD" id="SFLDG00363">
    <property type="entry name" value="AMPS_(cytGST):_Alpha-__Mu-__Pi"/>
    <property type="match status" value="1"/>
</dbReference>
<dbReference type="InterPro" id="IPR036249">
    <property type="entry name" value="Thioredoxin-like_sf"/>
</dbReference>
<keyword evidence="8" id="KW-1185">Reference proteome</keyword>
<comment type="catalytic activity">
    <reaction evidence="4">
        <text>RX + glutathione = an S-substituted glutathione + a halide anion + H(+)</text>
        <dbReference type="Rhea" id="RHEA:16437"/>
        <dbReference type="ChEBI" id="CHEBI:15378"/>
        <dbReference type="ChEBI" id="CHEBI:16042"/>
        <dbReference type="ChEBI" id="CHEBI:17792"/>
        <dbReference type="ChEBI" id="CHEBI:57925"/>
        <dbReference type="ChEBI" id="CHEBI:90779"/>
        <dbReference type="EC" id="2.5.1.18"/>
    </reaction>
</comment>
<dbReference type="EMBL" id="JAKKPZ010000002">
    <property type="protein sequence ID" value="KAI1726151.1"/>
    <property type="molecule type" value="Genomic_DNA"/>
</dbReference>
<dbReference type="EC" id="2.5.1.18" evidence="1"/>
<dbReference type="PANTHER" id="PTHR11571:SF224">
    <property type="entry name" value="HEMATOPOIETIC PROSTAGLANDIN D SYNTHASE"/>
    <property type="match status" value="1"/>
</dbReference>
<evidence type="ECO:0000256" key="1">
    <source>
        <dbReference type="ARBA" id="ARBA00012452"/>
    </source>
</evidence>
<evidence type="ECO:0000313" key="7">
    <source>
        <dbReference type="EMBL" id="KAI1726151.1"/>
    </source>
</evidence>
<dbReference type="PANTHER" id="PTHR11571">
    <property type="entry name" value="GLUTATHIONE S-TRANSFERASE"/>
    <property type="match status" value="1"/>
</dbReference>
<dbReference type="Gene3D" id="1.20.1050.10">
    <property type="match status" value="1"/>
</dbReference>
<protein>
    <recommendedName>
        <fullName evidence="1">glutathione transferase</fullName>
        <ecNumber evidence="1">2.5.1.18</ecNumber>
    </recommendedName>
</protein>
<dbReference type="FunFam" id="1.20.1050.10:FF:000030">
    <property type="entry name" value="Glutathione S-transferase S1"/>
    <property type="match status" value="1"/>
</dbReference>
<reference evidence="7" key="1">
    <citation type="submission" date="2022-01" db="EMBL/GenBank/DDBJ databases">
        <title>Genome Sequence Resource for Two Populations of Ditylenchus destructor, the Migratory Endoparasitic Phytonematode.</title>
        <authorList>
            <person name="Zhang H."/>
            <person name="Lin R."/>
            <person name="Xie B."/>
        </authorList>
    </citation>
    <scope>NUCLEOTIDE SEQUENCE</scope>
    <source>
        <strain evidence="7">BazhouSP</strain>
    </source>
</reference>
<dbReference type="GO" id="GO:0004364">
    <property type="term" value="F:glutathione transferase activity"/>
    <property type="evidence" value="ECO:0007669"/>
    <property type="project" value="UniProtKB-EC"/>
</dbReference>
<dbReference type="InterPro" id="IPR004045">
    <property type="entry name" value="Glutathione_S-Trfase_N"/>
</dbReference>
<accession>A0AAD4R6E3</accession>
<dbReference type="InterPro" id="IPR040079">
    <property type="entry name" value="Glutathione_S-Trfase"/>
</dbReference>
<gene>
    <name evidence="7" type="ORF">DdX_02848</name>
</gene>